<accession>A0A917LTJ6</accession>
<dbReference type="RefSeq" id="WP_068812212.1">
    <property type="nucleotide sequence ID" value="NZ_BMIY01000004.1"/>
</dbReference>
<dbReference type="InterPro" id="IPR041916">
    <property type="entry name" value="Anti_sigma_zinc_sf"/>
</dbReference>
<dbReference type="EMBL" id="BMIY01000004">
    <property type="protein sequence ID" value="GGG54497.1"/>
    <property type="molecule type" value="Genomic_DNA"/>
</dbReference>
<dbReference type="Gene3D" id="1.10.10.1320">
    <property type="entry name" value="Anti-sigma factor, zinc-finger domain"/>
    <property type="match status" value="1"/>
</dbReference>
<comment type="caution">
    <text evidence="2">The sequence shown here is derived from an EMBL/GenBank/DDBJ whole genome shotgun (WGS) entry which is preliminary data.</text>
</comment>
<dbReference type="OrthoDB" id="2988517at2"/>
<dbReference type="Pfam" id="PF12973">
    <property type="entry name" value="Cupin_7"/>
    <property type="match status" value="1"/>
</dbReference>
<dbReference type="InterPro" id="IPR025979">
    <property type="entry name" value="ChrR-like_cupin_dom"/>
</dbReference>
<dbReference type="AlphaFoldDB" id="A0A917LTJ6"/>
<feature type="domain" description="ChrR-like cupin" evidence="1">
    <location>
        <begin position="139"/>
        <end position="203"/>
    </location>
</feature>
<evidence type="ECO:0000313" key="3">
    <source>
        <dbReference type="Proteomes" id="UP000627715"/>
    </source>
</evidence>
<dbReference type="InterPro" id="IPR012807">
    <property type="entry name" value="Anti-sigma_ChrR"/>
</dbReference>
<reference evidence="2" key="1">
    <citation type="journal article" date="2014" name="Int. J. Syst. Evol. Microbiol.">
        <title>Complete genome sequence of Corynebacterium casei LMG S-19264T (=DSM 44701T), isolated from a smear-ripened cheese.</title>
        <authorList>
            <consortium name="US DOE Joint Genome Institute (JGI-PGF)"/>
            <person name="Walter F."/>
            <person name="Albersmeier A."/>
            <person name="Kalinowski J."/>
            <person name="Ruckert C."/>
        </authorList>
    </citation>
    <scope>NUCLEOTIDE SEQUENCE</scope>
    <source>
        <strain evidence="2">CGMCC 1.15425</strain>
    </source>
</reference>
<protein>
    <submittedName>
        <fullName evidence="2">Zinc-binding anti-sigmaE4 factor ChrR</fullName>
    </submittedName>
</protein>
<dbReference type="Gene3D" id="2.60.120.10">
    <property type="entry name" value="Jelly Rolls"/>
    <property type="match status" value="1"/>
</dbReference>
<dbReference type="NCBIfam" id="TIGR02451">
    <property type="entry name" value="anti_sig_ChrR"/>
    <property type="match status" value="1"/>
</dbReference>
<name>A0A917LTJ6_9GAMM</name>
<keyword evidence="3" id="KW-1185">Reference proteome</keyword>
<evidence type="ECO:0000259" key="1">
    <source>
        <dbReference type="Pfam" id="PF12973"/>
    </source>
</evidence>
<reference evidence="2" key="2">
    <citation type="submission" date="2020-09" db="EMBL/GenBank/DDBJ databases">
        <authorList>
            <person name="Sun Q."/>
            <person name="Zhou Y."/>
        </authorList>
    </citation>
    <scope>NUCLEOTIDE SEQUENCE</scope>
    <source>
        <strain evidence="2">CGMCC 1.15425</strain>
    </source>
</reference>
<dbReference type="InterPro" id="IPR014710">
    <property type="entry name" value="RmlC-like_jellyroll"/>
</dbReference>
<organism evidence="2 3">
    <name type="scientific">Pseudohongiella nitratireducens</name>
    <dbReference type="NCBI Taxonomy" id="1768907"/>
    <lineage>
        <taxon>Bacteria</taxon>
        <taxon>Pseudomonadati</taxon>
        <taxon>Pseudomonadota</taxon>
        <taxon>Gammaproteobacteria</taxon>
        <taxon>Pseudomonadales</taxon>
        <taxon>Pseudohongiellaceae</taxon>
        <taxon>Pseudohongiella</taxon>
    </lineage>
</organism>
<gene>
    <name evidence="2" type="primary">chrR</name>
    <name evidence="2" type="ORF">GCM10011403_09590</name>
</gene>
<dbReference type="Proteomes" id="UP000627715">
    <property type="component" value="Unassembled WGS sequence"/>
</dbReference>
<dbReference type="SUPFAM" id="SSF51182">
    <property type="entry name" value="RmlC-like cupins"/>
    <property type="match status" value="1"/>
</dbReference>
<proteinExistence type="predicted"/>
<sequence length="225" mass="24853">MIKYHPDNAFLQSFATGDLPASLAAAASIHCEMCSSCAQTVQSYTKQAATDGFSALDSRTENAEACSYRSMSSMDAMIEQITKDEEQDMASENQSKTIQVQGKQFELPRALVNIPLGKWSSLGRLSRSRLGMNDGDIRASLLLMEADGGVPEHTHKGFELTLILEGHFKDEFDDYGPGDFLMLDSNHTHNPQTDTGCLCYTVSNDAQHFTKGFNRLVNPLGYFIY</sequence>
<evidence type="ECO:0000313" key="2">
    <source>
        <dbReference type="EMBL" id="GGG54497.1"/>
    </source>
</evidence>
<dbReference type="InterPro" id="IPR011051">
    <property type="entry name" value="RmlC_Cupin_sf"/>
</dbReference>